<evidence type="ECO:0000256" key="1">
    <source>
        <dbReference type="ARBA" id="ARBA00022603"/>
    </source>
</evidence>
<accession>A0A9D3VWF5</accession>
<dbReference type="Gene3D" id="3.40.50.150">
    <property type="entry name" value="Vaccinia Virus protein VP39"/>
    <property type="match status" value="1"/>
</dbReference>
<dbReference type="EMBL" id="JAIQCV010000005">
    <property type="protein sequence ID" value="KAH1098592.1"/>
    <property type="molecule type" value="Genomic_DNA"/>
</dbReference>
<protein>
    <recommendedName>
        <fullName evidence="4">O-methyltransferase C-terminal domain-containing protein</fullName>
    </recommendedName>
</protein>
<keyword evidence="2" id="KW-0808">Transferase</keyword>
<sequence>MCAQYGRDRHGRMRLARPYASHGLGQLGHVGHTGMLVYTGEPHRHIGFWVRPCESGRVIYTAKANLGRVGPHGRPHRHNCKKAIPRENGKVIVVEIILKEDGSGVLDEIGFIFDLVMIAHTNGKERTEVEWKKILEGGSFSHYKIINIPDLLSIIEAYPDD</sequence>
<gene>
    <name evidence="5" type="ORF">J1N35_015513</name>
</gene>
<dbReference type="PROSITE" id="PS51683">
    <property type="entry name" value="SAM_OMT_II"/>
    <property type="match status" value="1"/>
</dbReference>
<keyword evidence="1" id="KW-0489">Methyltransferase</keyword>
<evidence type="ECO:0000256" key="3">
    <source>
        <dbReference type="ARBA" id="ARBA00022691"/>
    </source>
</evidence>
<dbReference type="InterPro" id="IPR016461">
    <property type="entry name" value="COMT-like"/>
</dbReference>
<dbReference type="SUPFAM" id="SSF53335">
    <property type="entry name" value="S-adenosyl-L-methionine-dependent methyltransferases"/>
    <property type="match status" value="1"/>
</dbReference>
<keyword evidence="3" id="KW-0949">S-adenosyl-L-methionine</keyword>
<dbReference type="GO" id="GO:0032259">
    <property type="term" value="P:methylation"/>
    <property type="evidence" value="ECO:0007669"/>
    <property type="project" value="UniProtKB-KW"/>
</dbReference>
<dbReference type="OrthoDB" id="1606438at2759"/>
<dbReference type="AlphaFoldDB" id="A0A9D3VWF5"/>
<evidence type="ECO:0000259" key="4">
    <source>
        <dbReference type="Pfam" id="PF00891"/>
    </source>
</evidence>
<dbReference type="Pfam" id="PF00891">
    <property type="entry name" value="Methyltransf_2"/>
    <property type="match status" value="1"/>
</dbReference>
<name>A0A9D3VWF5_9ROSI</name>
<evidence type="ECO:0000313" key="5">
    <source>
        <dbReference type="EMBL" id="KAH1098592.1"/>
    </source>
</evidence>
<organism evidence="5 6">
    <name type="scientific">Gossypium stocksii</name>
    <dbReference type="NCBI Taxonomy" id="47602"/>
    <lineage>
        <taxon>Eukaryota</taxon>
        <taxon>Viridiplantae</taxon>
        <taxon>Streptophyta</taxon>
        <taxon>Embryophyta</taxon>
        <taxon>Tracheophyta</taxon>
        <taxon>Spermatophyta</taxon>
        <taxon>Magnoliopsida</taxon>
        <taxon>eudicotyledons</taxon>
        <taxon>Gunneridae</taxon>
        <taxon>Pentapetalae</taxon>
        <taxon>rosids</taxon>
        <taxon>malvids</taxon>
        <taxon>Malvales</taxon>
        <taxon>Malvaceae</taxon>
        <taxon>Malvoideae</taxon>
        <taxon>Gossypium</taxon>
    </lineage>
</organism>
<dbReference type="Proteomes" id="UP000828251">
    <property type="component" value="Unassembled WGS sequence"/>
</dbReference>
<dbReference type="PANTHER" id="PTHR11746">
    <property type="entry name" value="O-METHYLTRANSFERASE"/>
    <property type="match status" value="1"/>
</dbReference>
<comment type="caution">
    <text evidence="5">The sequence shown here is derived from an EMBL/GenBank/DDBJ whole genome shotgun (WGS) entry which is preliminary data.</text>
</comment>
<dbReference type="GO" id="GO:0008171">
    <property type="term" value="F:O-methyltransferase activity"/>
    <property type="evidence" value="ECO:0007669"/>
    <property type="project" value="InterPro"/>
</dbReference>
<reference evidence="5 6" key="1">
    <citation type="journal article" date="2021" name="Plant Biotechnol. J.">
        <title>Multi-omics assisted identification of the key and species-specific regulatory components of drought-tolerant mechanisms in Gossypium stocksii.</title>
        <authorList>
            <person name="Yu D."/>
            <person name="Ke L."/>
            <person name="Zhang D."/>
            <person name="Wu Y."/>
            <person name="Sun Y."/>
            <person name="Mei J."/>
            <person name="Sun J."/>
            <person name="Sun Y."/>
        </authorList>
    </citation>
    <scope>NUCLEOTIDE SEQUENCE [LARGE SCALE GENOMIC DNA]</scope>
    <source>
        <strain evidence="6">cv. E1</strain>
        <tissue evidence="5">Leaf</tissue>
    </source>
</reference>
<evidence type="ECO:0000256" key="2">
    <source>
        <dbReference type="ARBA" id="ARBA00022679"/>
    </source>
</evidence>
<dbReference type="InterPro" id="IPR029063">
    <property type="entry name" value="SAM-dependent_MTases_sf"/>
</dbReference>
<proteinExistence type="predicted"/>
<feature type="domain" description="O-methyltransferase C-terminal" evidence="4">
    <location>
        <begin position="78"/>
        <end position="140"/>
    </location>
</feature>
<evidence type="ECO:0000313" key="6">
    <source>
        <dbReference type="Proteomes" id="UP000828251"/>
    </source>
</evidence>
<keyword evidence="6" id="KW-1185">Reference proteome</keyword>
<dbReference type="InterPro" id="IPR001077">
    <property type="entry name" value="COMT_C"/>
</dbReference>